<evidence type="ECO:0000313" key="14">
    <source>
        <dbReference type="Proteomes" id="UP000199520"/>
    </source>
</evidence>
<dbReference type="FunFam" id="1.10.287.950:FF:000001">
    <property type="entry name" value="Methyl-accepting chemotaxis sensory transducer"/>
    <property type="match status" value="1"/>
</dbReference>
<dbReference type="EMBL" id="FOTS01000004">
    <property type="protein sequence ID" value="SFL44015.1"/>
    <property type="molecule type" value="Genomic_DNA"/>
</dbReference>
<feature type="domain" description="Methyl-accepting transducer" evidence="11">
    <location>
        <begin position="284"/>
        <end position="520"/>
    </location>
</feature>
<dbReference type="OrthoDB" id="9810264at2"/>
<reference evidence="14" key="1">
    <citation type="submission" date="2016-10" db="EMBL/GenBank/DDBJ databases">
        <authorList>
            <person name="Varghese N."/>
            <person name="Submissions S."/>
        </authorList>
    </citation>
    <scope>NUCLEOTIDE SEQUENCE [LARGE SCALE GENOMIC DNA]</scope>
    <source>
        <strain evidence="14">DSM 13327</strain>
    </source>
</reference>
<dbReference type="GO" id="GO:0007165">
    <property type="term" value="P:signal transduction"/>
    <property type="evidence" value="ECO:0007669"/>
    <property type="project" value="UniProtKB-KW"/>
</dbReference>
<evidence type="ECO:0000256" key="7">
    <source>
        <dbReference type="ARBA" id="ARBA00029447"/>
    </source>
</evidence>
<dbReference type="Pfam" id="PF17200">
    <property type="entry name" value="sCache_2"/>
    <property type="match status" value="1"/>
</dbReference>
<dbReference type="Gene3D" id="6.10.340.10">
    <property type="match status" value="1"/>
</dbReference>
<dbReference type="GO" id="GO:0006935">
    <property type="term" value="P:chemotaxis"/>
    <property type="evidence" value="ECO:0007669"/>
    <property type="project" value="InterPro"/>
</dbReference>
<dbReference type="PANTHER" id="PTHR32089">
    <property type="entry name" value="METHYL-ACCEPTING CHEMOTAXIS PROTEIN MCPB"/>
    <property type="match status" value="1"/>
</dbReference>
<accession>A0A1I4HPC2</accession>
<evidence type="ECO:0000256" key="9">
    <source>
        <dbReference type="SAM" id="Coils"/>
    </source>
</evidence>
<keyword evidence="6 8" id="KW-0807">Transducer</keyword>
<evidence type="ECO:0000259" key="11">
    <source>
        <dbReference type="PROSITE" id="PS50111"/>
    </source>
</evidence>
<feature type="transmembrane region" description="Helical" evidence="10">
    <location>
        <begin position="189"/>
        <end position="208"/>
    </location>
</feature>
<dbReference type="PROSITE" id="PS50111">
    <property type="entry name" value="CHEMOTAXIS_TRANSDUC_2"/>
    <property type="match status" value="1"/>
</dbReference>
<dbReference type="CDD" id="cd06225">
    <property type="entry name" value="HAMP"/>
    <property type="match status" value="1"/>
</dbReference>
<dbReference type="STRING" id="1123291.SAMN04490355_1004155"/>
<organism evidence="13 14">
    <name type="scientific">Pelosinus propionicus DSM 13327</name>
    <dbReference type="NCBI Taxonomy" id="1123291"/>
    <lineage>
        <taxon>Bacteria</taxon>
        <taxon>Bacillati</taxon>
        <taxon>Bacillota</taxon>
        <taxon>Negativicutes</taxon>
        <taxon>Selenomonadales</taxon>
        <taxon>Sporomusaceae</taxon>
        <taxon>Pelosinus</taxon>
    </lineage>
</organism>
<feature type="coiled-coil region" evidence="9">
    <location>
        <begin position="428"/>
        <end position="455"/>
    </location>
</feature>
<dbReference type="PRINTS" id="PR00260">
    <property type="entry name" value="CHEMTRNSDUCR"/>
</dbReference>
<dbReference type="RefSeq" id="WP_090932963.1">
    <property type="nucleotide sequence ID" value="NZ_FOTS01000004.1"/>
</dbReference>
<dbReference type="Pfam" id="PF00015">
    <property type="entry name" value="MCPsignal"/>
    <property type="match status" value="1"/>
</dbReference>
<dbReference type="SUPFAM" id="SSF58104">
    <property type="entry name" value="Methyl-accepting chemotaxis protein (MCP) signaling domain"/>
    <property type="match status" value="1"/>
</dbReference>
<dbReference type="PROSITE" id="PS51257">
    <property type="entry name" value="PROKAR_LIPOPROTEIN"/>
    <property type="match status" value="1"/>
</dbReference>
<dbReference type="Proteomes" id="UP000199520">
    <property type="component" value="Unassembled WGS sequence"/>
</dbReference>
<dbReference type="SMART" id="SM01049">
    <property type="entry name" value="Cache_2"/>
    <property type="match status" value="1"/>
</dbReference>
<name>A0A1I4HPC2_9FIRM</name>
<evidence type="ECO:0000256" key="1">
    <source>
        <dbReference type="ARBA" id="ARBA00004651"/>
    </source>
</evidence>
<evidence type="ECO:0000256" key="6">
    <source>
        <dbReference type="ARBA" id="ARBA00023224"/>
    </source>
</evidence>
<feature type="coiled-coil region" evidence="9">
    <location>
        <begin position="246"/>
        <end position="273"/>
    </location>
</feature>
<keyword evidence="14" id="KW-1185">Reference proteome</keyword>
<dbReference type="PANTHER" id="PTHR32089:SF112">
    <property type="entry name" value="LYSOZYME-LIKE PROTEIN-RELATED"/>
    <property type="match status" value="1"/>
</dbReference>
<dbReference type="CDD" id="cd11386">
    <property type="entry name" value="MCP_signal"/>
    <property type="match status" value="1"/>
</dbReference>
<keyword evidence="2" id="KW-1003">Cell membrane</keyword>
<dbReference type="SMART" id="SM00283">
    <property type="entry name" value="MA"/>
    <property type="match status" value="1"/>
</dbReference>
<dbReference type="InterPro" id="IPR004090">
    <property type="entry name" value="Chemotax_Me-accpt_rcpt"/>
</dbReference>
<protein>
    <submittedName>
        <fullName evidence="13">Methyl-accepting chemotaxis sensory transducer with Cache sensor</fullName>
    </submittedName>
</protein>
<evidence type="ECO:0000256" key="3">
    <source>
        <dbReference type="ARBA" id="ARBA00022692"/>
    </source>
</evidence>
<comment type="subcellular location">
    <subcellularLocation>
        <location evidence="1">Cell membrane</location>
        <topology evidence="1">Multi-pass membrane protein</topology>
    </subcellularLocation>
</comment>
<dbReference type="Gene3D" id="1.10.287.950">
    <property type="entry name" value="Methyl-accepting chemotaxis protein"/>
    <property type="match status" value="1"/>
</dbReference>
<gene>
    <name evidence="13" type="ORF">SAMN04490355_1004155</name>
</gene>
<evidence type="ECO:0000256" key="10">
    <source>
        <dbReference type="SAM" id="Phobius"/>
    </source>
</evidence>
<dbReference type="InterPro" id="IPR033480">
    <property type="entry name" value="sCache_2"/>
</dbReference>
<dbReference type="InterPro" id="IPR004089">
    <property type="entry name" value="MCPsignal_dom"/>
</dbReference>
<keyword evidence="9" id="KW-0175">Coiled coil</keyword>
<dbReference type="PROSITE" id="PS50885">
    <property type="entry name" value="HAMP"/>
    <property type="match status" value="1"/>
</dbReference>
<feature type="domain" description="HAMP" evidence="12">
    <location>
        <begin position="211"/>
        <end position="265"/>
    </location>
</feature>
<dbReference type="InterPro" id="IPR003660">
    <property type="entry name" value="HAMP_dom"/>
</dbReference>
<feature type="transmembrane region" description="Helical" evidence="10">
    <location>
        <begin position="7"/>
        <end position="27"/>
    </location>
</feature>
<dbReference type="SMART" id="SM00304">
    <property type="entry name" value="HAMP"/>
    <property type="match status" value="2"/>
</dbReference>
<evidence type="ECO:0000256" key="2">
    <source>
        <dbReference type="ARBA" id="ARBA00022475"/>
    </source>
</evidence>
<keyword evidence="3 10" id="KW-0812">Transmembrane</keyword>
<evidence type="ECO:0000256" key="8">
    <source>
        <dbReference type="PROSITE-ProRule" id="PRU00284"/>
    </source>
</evidence>
<keyword evidence="5 10" id="KW-0472">Membrane</keyword>
<proteinExistence type="inferred from homology"/>
<comment type="similarity">
    <text evidence="7">Belongs to the methyl-accepting chemotaxis (MCP) protein family.</text>
</comment>
<sequence>MKLNKKLMLLSVIPTILFILISCFYIIPKTKENIYLQKDIQIKNNVEIAHSTVEYYYTLSKSGVMTDQEAQERAKTAVSKMRYGSDGYFWIDNDQYINLMHATKPETVGQNRSNTQDAKGNYMVKNYIQGALQNKESGYYSSFWFPKPNETEASMKRGYVKLFQPWGWIICSGVYIDDVEKAIAGEINGILMINVLLMIISLVFAYLFSRKTIVAPMQNIIMKIREIANSGGDLTQKIEVSSKDELGELASAVNDMTQNLAQLIRQVALTTEQVSASSEELTASASQSSEVANQIAAVITEVAAAADQQRSTTNQVEEIVGHMSQSVQQAVHNTKLAAERSEQTAKAAEDGVISIKATIGQMNDIERTVINSAGLVDKLGDRSKEIGQIVSTIANIANQTNLLALNAAIEAARAGEHGKGFAVVAEEVRKLAEQSETATEQIRQLISEIQQDTEKAVHAMDEGTLAVKQGTENINATGETFVEIATLVNHVTDEIQRTVAAIHDIASGAKQVASSMEVLGGVSDETASKTQTVSASTEEQTASIEEIAIASDALSQLAEKLQMEIVKFKV</sequence>
<dbReference type="GO" id="GO:0004888">
    <property type="term" value="F:transmembrane signaling receptor activity"/>
    <property type="evidence" value="ECO:0007669"/>
    <property type="project" value="InterPro"/>
</dbReference>
<evidence type="ECO:0000259" key="12">
    <source>
        <dbReference type="PROSITE" id="PS50885"/>
    </source>
</evidence>
<evidence type="ECO:0000256" key="5">
    <source>
        <dbReference type="ARBA" id="ARBA00023136"/>
    </source>
</evidence>
<dbReference type="AlphaFoldDB" id="A0A1I4HPC2"/>
<evidence type="ECO:0000313" key="13">
    <source>
        <dbReference type="EMBL" id="SFL44015.1"/>
    </source>
</evidence>
<dbReference type="GO" id="GO:0005886">
    <property type="term" value="C:plasma membrane"/>
    <property type="evidence" value="ECO:0007669"/>
    <property type="project" value="UniProtKB-SubCell"/>
</dbReference>
<dbReference type="Gene3D" id="3.30.450.20">
    <property type="entry name" value="PAS domain"/>
    <property type="match status" value="1"/>
</dbReference>
<dbReference type="Pfam" id="PF00672">
    <property type="entry name" value="HAMP"/>
    <property type="match status" value="1"/>
</dbReference>
<evidence type="ECO:0000256" key="4">
    <source>
        <dbReference type="ARBA" id="ARBA00022989"/>
    </source>
</evidence>
<keyword evidence="4 10" id="KW-1133">Transmembrane helix</keyword>